<dbReference type="Proteomes" id="UP000182544">
    <property type="component" value="Unassembled WGS sequence"/>
</dbReference>
<dbReference type="STRING" id="369401.SAMN05428642_103522"/>
<dbReference type="SUPFAM" id="SSF53756">
    <property type="entry name" value="UDP-Glycosyltransferase/glycogen phosphorylase"/>
    <property type="match status" value="1"/>
</dbReference>
<sequence length="340" mass="38314">MKILFLSHRFYPDIGGIEVNSEILAEKYGFEGNEVHLITWTKQKGKKTFPYKVVRNPSIYVLIKEHIWADIVYENNPCLRLSWPSFVLRKPRVIALRTWVSRKNGTITMQDKIKLFWISKAKAVIAVSNAVRLRSWENATVIGNPYRKNLFNNKTKGERGNSFAFLGRLVSDKGADLAINALNSIIKDTSDTRPFTFSIIGDGPELNSLKKLVNDLKLANNVSFKGVLRGQELVNSLNEHKFLLVPSIWEEPFGNIALEGMACGCIPIVSDGGGLPDAVGNAGLVFKRGDLDSLINAIRKIINNKELEIYLQKEAPKHLKEHYPEVIARKYLEVINNAII</sequence>
<dbReference type="InterPro" id="IPR001296">
    <property type="entry name" value="Glyco_trans_1"/>
</dbReference>
<protein>
    <submittedName>
        <fullName evidence="2">Glycosyltransferase involved in cell wall bisynthesis</fullName>
    </submittedName>
</protein>
<evidence type="ECO:0000313" key="3">
    <source>
        <dbReference type="Proteomes" id="UP000182544"/>
    </source>
</evidence>
<keyword evidence="3" id="KW-1185">Reference proteome</keyword>
<dbReference type="RefSeq" id="WP_072403119.1">
    <property type="nucleotide sequence ID" value="NZ_FPKV01000003.1"/>
</dbReference>
<evidence type="ECO:0000259" key="1">
    <source>
        <dbReference type="Pfam" id="PF00534"/>
    </source>
</evidence>
<dbReference type="Pfam" id="PF00534">
    <property type="entry name" value="Glycos_transf_1"/>
    <property type="match status" value="1"/>
</dbReference>
<name>A0A1K2IP45_9FLAO</name>
<dbReference type="OrthoDB" id="832722at2"/>
<dbReference type="GO" id="GO:0016757">
    <property type="term" value="F:glycosyltransferase activity"/>
    <property type="evidence" value="ECO:0007669"/>
    <property type="project" value="InterPro"/>
</dbReference>
<organism evidence="2 3">
    <name type="scientific">Flaviramulus basaltis</name>
    <dbReference type="NCBI Taxonomy" id="369401"/>
    <lineage>
        <taxon>Bacteria</taxon>
        <taxon>Pseudomonadati</taxon>
        <taxon>Bacteroidota</taxon>
        <taxon>Flavobacteriia</taxon>
        <taxon>Flavobacteriales</taxon>
        <taxon>Flavobacteriaceae</taxon>
        <taxon>Flaviramulus</taxon>
    </lineage>
</organism>
<accession>A0A1K2IP45</accession>
<dbReference type="Gene3D" id="3.40.50.2000">
    <property type="entry name" value="Glycogen Phosphorylase B"/>
    <property type="match status" value="2"/>
</dbReference>
<proteinExistence type="predicted"/>
<dbReference type="CDD" id="cd03801">
    <property type="entry name" value="GT4_PimA-like"/>
    <property type="match status" value="1"/>
</dbReference>
<gene>
    <name evidence="2" type="ORF">SAMN05428642_103522</name>
</gene>
<dbReference type="PANTHER" id="PTHR12526">
    <property type="entry name" value="GLYCOSYLTRANSFERASE"/>
    <property type="match status" value="1"/>
</dbReference>
<evidence type="ECO:0000313" key="2">
    <source>
        <dbReference type="EMBL" id="SFZ94026.1"/>
    </source>
</evidence>
<dbReference type="EMBL" id="FPKV01000003">
    <property type="protein sequence ID" value="SFZ94026.1"/>
    <property type="molecule type" value="Genomic_DNA"/>
</dbReference>
<dbReference type="AlphaFoldDB" id="A0A1K2IP45"/>
<feature type="domain" description="Glycosyl transferase family 1" evidence="1">
    <location>
        <begin position="149"/>
        <end position="317"/>
    </location>
</feature>
<reference evidence="2 3" key="1">
    <citation type="submission" date="2016-10" db="EMBL/GenBank/DDBJ databases">
        <authorList>
            <person name="de Groot N.N."/>
        </authorList>
    </citation>
    <scope>NUCLEOTIDE SEQUENCE [LARGE SCALE GENOMIC DNA]</scope>
    <source>
        <strain evidence="2 3">DSM 18180</strain>
    </source>
</reference>
<keyword evidence="2" id="KW-0808">Transferase</keyword>